<feature type="region of interest" description="Disordered" evidence="1">
    <location>
        <begin position="28"/>
        <end position="64"/>
    </location>
</feature>
<evidence type="ECO:0000256" key="2">
    <source>
        <dbReference type="SAM" id="SignalP"/>
    </source>
</evidence>
<gene>
    <name evidence="3" type="ORF">Rai3103_07505</name>
</gene>
<dbReference type="AlphaFoldDB" id="A0A5Q2FDM6"/>
<dbReference type="RefSeq" id="WP_153572065.1">
    <property type="nucleotide sequence ID" value="NZ_CP045725.1"/>
</dbReference>
<proteinExistence type="predicted"/>
<evidence type="ECO:0000313" key="3">
    <source>
        <dbReference type="EMBL" id="QGF23534.1"/>
    </source>
</evidence>
<evidence type="ECO:0000313" key="4">
    <source>
        <dbReference type="Proteomes" id="UP000386847"/>
    </source>
</evidence>
<organism evidence="3 4">
    <name type="scientific">Raineyella fluvialis</name>
    <dbReference type="NCBI Taxonomy" id="2662261"/>
    <lineage>
        <taxon>Bacteria</taxon>
        <taxon>Bacillati</taxon>
        <taxon>Actinomycetota</taxon>
        <taxon>Actinomycetes</taxon>
        <taxon>Propionibacteriales</taxon>
        <taxon>Propionibacteriaceae</taxon>
        <taxon>Raineyella</taxon>
    </lineage>
</organism>
<keyword evidence="4" id="KW-1185">Reference proteome</keyword>
<feature type="signal peptide" evidence="2">
    <location>
        <begin position="1"/>
        <end position="22"/>
    </location>
</feature>
<reference evidence="3 4" key="1">
    <citation type="submission" date="2019-10" db="EMBL/GenBank/DDBJ databases">
        <title>Genomic analysis of Raineyella sp. CBA3103.</title>
        <authorList>
            <person name="Roh S.W."/>
        </authorList>
    </citation>
    <scope>NUCLEOTIDE SEQUENCE [LARGE SCALE GENOMIC DNA]</scope>
    <source>
        <strain evidence="3 4">CBA3103</strain>
    </source>
</reference>
<sequence>MTMRRSLPTAALGLALSALVTAGCTPAQPAGGTSTGAEGLVSVPARPSAQPRPTTPAPSTAGDLSAASLPASYLGFSAKERPPAEEEFVPNGTWVHEVAAQQAAVEALPMCPANSGALTSRPDAALMGSYLDGAGRPGNGLVLSFGSTATATDYATGYQRILASCTGGATTTKQLGSGDGWYAGRRTTQGTTWTEGIGVHATHVVLVIVQDGGRAAVPEATAAARSLAGR</sequence>
<feature type="chain" id="PRO_5038796599" description="PknH-like extracellular domain-containing protein" evidence="2">
    <location>
        <begin position="23"/>
        <end position="230"/>
    </location>
</feature>
<keyword evidence="2" id="KW-0732">Signal</keyword>
<dbReference type="KEGG" id="rain:Rai3103_07505"/>
<protein>
    <recommendedName>
        <fullName evidence="5">PknH-like extracellular domain-containing protein</fullName>
    </recommendedName>
</protein>
<dbReference type="EMBL" id="CP045725">
    <property type="protein sequence ID" value="QGF23534.1"/>
    <property type="molecule type" value="Genomic_DNA"/>
</dbReference>
<evidence type="ECO:0000256" key="1">
    <source>
        <dbReference type="SAM" id="MobiDB-lite"/>
    </source>
</evidence>
<dbReference type="PROSITE" id="PS51257">
    <property type="entry name" value="PROKAR_LIPOPROTEIN"/>
    <property type="match status" value="1"/>
</dbReference>
<name>A0A5Q2FDM6_9ACTN</name>
<accession>A0A5Q2FDM6</accession>
<dbReference type="Proteomes" id="UP000386847">
    <property type="component" value="Chromosome"/>
</dbReference>
<evidence type="ECO:0008006" key="5">
    <source>
        <dbReference type="Google" id="ProtNLM"/>
    </source>
</evidence>